<dbReference type="Pfam" id="PF06114">
    <property type="entry name" value="Peptidase_M78"/>
    <property type="match status" value="1"/>
</dbReference>
<organism evidence="5 6">
    <name type="scientific">Weissella fermenti</name>
    <dbReference type="NCBI Taxonomy" id="2987699"/>
    <lineage>
        <taxon>Bacteria</taxon>
        <taxon>Bacillati</taxon>
        <taxon>Bacillota</taxon>
        <taxon>Bacilli</taxon>
        <taxon>Lactobacillales</taxon>
        <taxon>Lactobacillaceae</taxon>
        <taxon>Weissella</taxon>
    </lineage>
</organism>
<dbReference type="InterPro" id="IPR013610">
    <property type="entry name" value="ArdC_N"/>
</dbReference>
<dbReference type="Pfam" id="PF08401">
    <property type="entry name" value="ArdcN"/>
    <property type="match status" value="1"/>
</dbReference>
<evidence type="ECO:0000259" key="4">
    <source>
        <dbReference type="Pfam" id="PF13154"/>
    </source>
</evidence>
<dbReference type="EMBL" id="JAOZFC020000003">
    <property type="protein sequence ID" value="MDF9300504.1"/>
    <property type="molecule type" value="Genomic_DNA"/>
</dbReference>
<name>A0ABT6D4P5_9LACO</name>
<dbReference type="Pfam" id="PF13155">
    <property type="entry name" value="Toprim_2"/>
    <property type="match status" value="1"/>
</dbReference>
<evidence type="ECO:0000259" key="2">
    <source>
        <dbReference type="Pfam" id="PF06114"/>
    </source>
</evidence>
<protein>
    <submittedName>
        <fullName evidence="5">Toprim domain-containing protein</fullName>
    </submittedName>
</protein>
<feature type="domain" description="IrrE N-terminal-like" evidence="2">
    <location>
        <begin position="498"/>
        <end position="549"/>
    </location>
</feature>
<comment type="caution">
    <text evidence="5">The sequence shown here is derived from an EMBL/GenBank/DDBJ whole genome shotgun (WGS) entry which is preliminary data.</text>
</comment>
<feature type="region of interest" description="Disordered" evidence="1">
    <location>
        <begin position="217"/>
        <end position="251"/>
    </location>
</feature>
<keyword evidence="6" id="KW-1185">Reference proteome</keyword>
<evidence type="ECO:0000313" key="6">
    <source>
        <dbReference type="Proteomes" id="UP001146336"/>
    </source>
</evidence>
<proteinExistence type="predicted"/>
<dbReference type="SUPFAM" id="SSF56731">
    <property type="entry name" value="DNA primase core"/>
    <property type="match status" value="1"/>
</dbReference>
<feature type="domain" description="N-terminal" evidence="3">
    <location>
        <begin position="287"/>
        <end position="382"/>
    </location>
</feature>
<evidence type="ECO:0000313" key="5">
    <source>
        <dbReference type="EMBL" id="MDF9300504.1"/>
    </source>
</evidence>
<dbReference type="InterPro" id="IPR025054">
    <property type="entry name" value="DUF3991"/>
</dbReference>
<evidence type="ECO:0000256" key="1">
    <source>
        <dbReference type="SAM" id="MobiDB-lite"/>
    </source>
</evidence>
<accession>A0ABT6D4P5</accession>
<feature type="compositionally biased region" description="Basic residues" evidence="1">
    <location>
        <begin position="264"/>
        <end position="278"/>
    </location>
</feature>
<dbReference type="RefSeq" id="WP_264330269.1">
    <property type="nucleotide sequence ID" value="NZ_JAOZFC020000003.1"/>
</dbReference>
<dbReference type="CDD" id="cd00188">
    <property type="entry name" value="TOPRIM"/>
    <property type="match status" value="1"/>
</dbReference>
<feature type="region of interest" description="Disordered" evidence="1">
    <location>
        <begin position="264"/>
        <end position="285"/>
    </location>
</feature>
<dbReference type="Gene3D" id="3.40.1360.10">
    <property type="match status" value="1"/>
</dbReference>
<dbReference type="Proteomes" id="UP001146336">
    <property type="component" value="Unassembled WGS sequence"/>
</dbReference>
<dbReference type="InterPro" id="IPR010359">
    <property type="entry name" value="IrrE_HExxH"/>
</dbReference>
<evidence type="ECO:0000259" key="3">
    <source>
        <dbReference type="Pfam" id="PF08401"/>
    </source>
</evidence>
<reference evidence="5" key="1">
    <citation type="submission" date="2023-03" db="EMBL/GenBank/DDBJ databases">
        <title>Comparative genomics of Weissella fermenti BK2, and weissella type species.</title>
        <authorList>
            <person name="Lee J.K."/>
            <person name="Baek J.H."/>
            <person name="Kim J.M."/>
            <person name="Choi D.G."/>
            <person name="Jeon C.O."/>
        </authorList>
    </citation>
    <scope>NUCLEOTIDE SEQUENCE</scope>
    <source>
        <strain evidence="5">BK2</strain>
    </source>
</reference>
<feature type="domain" description="DUF3991" evidence="4">
    <location>
        <begin position="2"/>
        <end position="63"/>
    </location>
</feature>
<sequence length="628" mass="71864">MITQRGLNPDFVREMRNRGVFVQALPRKNRNQQGQLGPMLFPWRDESGKVVGADIQGTIIDYQRYPKRGTEKRSAAGSNEPYGHSFTTGNGADKLIIFEAPIDALSYAQMHWETLQHENATLFSLSGTKHEKVFPQLQRMLAINGQLPHEVIVATDNDQAGHEVAKRIMSVDYEQFTWRREIPTDSKDWNDALKSQNLRVTELTTEQVRAMNVPSEATLGEQSRDLDLSPRTPEIGNDVDSETRTAEVVTRQNEEGRIIRKATKVPRKSRKRDRSKRMNRQERKEAIYQRNEELIHAALKRVREYEDNPQEIQRYLDFIAQGLNYSAKNTRLIYAQRPDATIVMGYQQFQKHGIQVNKGETGIRIYGEPEITKFIALSPVEEIKWSSATPEQRQAAEAGKFETFEKKWYPHRTVFDIKQTNAREADLPKLLPNRPITRETKRSEAELVQIYQGLKDFAKEHDITIYDQDQSAIKLLSQGRAMSRDGIAKGVFVRPHSENDKPSIILRPDLPLTDRIGVLAHELGHASLHVNTDKHSHPRHIKELQAEMTSYVVLKHLGIEPGSVSERYMSQWTNGLEKLAAYADRPGNVIDEITLASTEITKYLTRQLANSQVELSQPVIHKEKGLSR</sequence>
<dbReference type="Pfam" id="PF13154">
    <property type="entry name" value="DUF3991"/>
    <property type="match status" value="1"/>
</dbReference>
<gene>
    <name evidence="5" type="ORF">OIT47_009515</name>
</gene>